<feature type="compositionally biased region" description="Basic and acidic residues" evidence="4">
    <location>
        <begin position="604"/>
        <end position="623"/>
    </location>
</feature>
<keyword evidence="7" id="KW-1185">Reference proteome</keyword>
<keyword evidence="2 5" id="KW-1133">Transmembrane helix</keyword>
<evidence type="ECO:0000313" key="7">
    <source>
        <dbReference type="Proteomes" id="UP001208570"/>
    </source>
</evidence>
<dbReference type="PANTHER" id="PTHR23121">
    <property type="entry name" value="SODIUM-DEPENDENT GLUCOSE TRANSPORTER 1"/>
    <property type="match status" value="1"/>
</dbReference>
<name>A0AAD9MY74_9ANNE</name>
<organism evidence="6 7">
    <name type="scientific">Paralvinella palmiformis</name>
    <dbReference type="NCBI Taxonomy" id="53620"/>
    <lineage>
        <taxon>Eukaryota</taxon>
        <taxon>Metazoa</taxon>
        <taxon>Spiralia</taxon>
        <taxon>Lophotrochozoa</taxon>
        <taxon>Annelida</taxon>
        <taxon>Polychaeta</taxon>
        <taxon>Sedentaria</taxon>
        <taxon>Canalipalpata</taxon>
        <taxon>Terebellida</taxon>
        <taxon>Terebelliformia</taxon>
        <taxon>Alvinellidae</taxon>
        <taxon>Paralvinella</taxon>
    </lineage>
</organism>
<feature type="transmembrane region" description="Helical" evidence="5">
    <location>
        <begin position="307"/>
        <end position="330"/>
    </location>
</feature>
<feature type="compositionally biased region" description="Basic and acidic residues" evidence="4">
    <location>
        <begin position="21"/>
        <end position="38"/>
    </location>
</feature>
<evidence type="ECO:0000256" key="3">
    <source>
        <dbReference type="ARBA" id="ARBA00023136"/>
    </source>
</evidence>
<sequence length="623" mass="69051">MRSTEKVGRARASNQPQTASGRERDGGEKLEVGEKDRLSSGGNHLDQEDEMMGFYVYLRKYWLAVISYCAVFWSFGMCVAFLGPTLLDLGCMTGSDMQTISWVFFAQLLCSLIGASMAGYLVESRRSPSNSQLGLKCIVPALIGHQTKGPHSRTASVRTWANPRCACALELHHPPLPARSGRHASPLDLVLSDDPKRMKAEIGSDIYCVIWQSEWKFAPSPPFPGFPALEDPDDVCRVVSPDSDCQLLEYTKTSKPYCWKQDVNYTITLISRFSILLPFRCDANYIILVAAVVIPVSMFVIPFCKVLAALAIVLAIMGLNMGVIDCLANLQMIKLFGDAVPPFLQAMHFCYGFGAFVSPMIAEPFLLNEDCSPFIDNNTEVSPSSGLLEPTIQEVQNDSSLPAHSLVEAQTKSQVHYAFWIMAATQVMQSKKKKNNHPNKLNDVQKKNWCTSSAYQVIVITVTTAIILFIYDGLQGTFALGRLFSIPIATRFSPQCMLLTNVVGSSLAMTLMLALQHDHNTLYVGTCMFGLFLSSVAPTAISLAEKFIDLSSKGPNTFVWCQVGYARPTSRDTDIHHVTTHHVKYYHQMSTESSGTIEMTNVKTDSDRNSHENNWDDKTIPTH</sequence>
<feature type="transmembrane region" description="Helical" evidence="5">
    <location>
        <begin position="495"/>
        <end position="515"/>
    </location>
</feature>
<evidence type="ECO:0000256" key="2">
    <source>
        <dbReference type="ARBA" id="ARBA00022989"/>
    </source>
</evidence>
<feature type="transmembrane region" description="Helical" evidence="5">
    <location>
        <begin position="61"/>
        <end position="82"/>
    </location>
</feature>
<dbReference type="Proteomes" id="UP001208570">
    <property type="component" value="Unassembled WGS sequence"/>
</dbReference>
<dbReference type="InterPro" id="IPR036259">
    <property type="entry name" value="MFS_trans_sf"/>
</dbReference>
<proteinExistence type="predicted"/>
<dbReference type="EMBL" id="JAODUP010000491">
    <property type="protein sequence ID" value="KAK2148568.1"/>
    <property type="molecule type" value="Genomic_DNA"/>
</dbReference>
<evidence type="ECO:0000256" key="5">
    <source>
        <dbReference type="SAM" id="Phobius"/>
    </source>
</evidence>
<dbReference type="PANTHER" id="PTHR23121:SF10">
    <property type="entry name" value="MAJOR FACILITATOR SUPERFAMILY DOMAIN-CONTAINING PROTEIN 4A"/>
    <property type="match status" value="1"/>
</dbReference>
<keyword evidence="1 5" id="KW-0812">Transmembrane</keyword>
<keyword evidence="3 5" id="KW-0472">Membrane</keyword>
<feature type="transmembrane region" description="Helical" evidence="5">
    <location>
        <begin position="521"/>
        <end position="544"/>
    </location>
</feature>
<feature type="transmembrane region" description="Helical" evidence="5">
    <location>
        <begin position="454"/>
        <end position="474"/>
    </location>
</feature>
<feature type="region of interest" description="Disordered" evidence="4">
    <location>
        <begin position="601"/>
        <end position="623"/>
    </location>
</feature>
<dbReference type="SUPFAM" id="SSF103473">
    <property type="entry name" value="MFS general substrate transporter"/>
    <property type="match status" value="1"/>
</dbReference>
<feature type="transmembrane region" description="Helical" evidence="5">
    <location>
        <begin position="102"/>
        <end position="122"/>
    </location>
</feature>
<evidence type="ECO:0000313" key="6">
    <source>
        <dbReference type="EMBL" id="KAK2148568.1"/>
    </source>
</evidence>
<feature type="region of interest" description="Disordered" evidence="4">
    <location>
        <begin position="1"/>
        <end position="44"/>
    </location>
</feature>
<accession>A0AAD9MY74</accession>
<evidence type="ECO:0000256" key="1">
    <source>
        <dbReference type="ARBA" id="ARBA00022692"/>
    </source>
</evidence>
<evidence type="ECO:0000256" key="4">
    <source>
        <dbReference type="SAM" id="MobiDB-lite"/>
    </source>
</evidence>
<gene>
    <name evidence="6" type="ORF">LSH36_491g02031</name>
</gene>
<protein>
    <submittedName>
        <fullName evidence="6">Uncharacterized protein</fullName>
    </submittedName>
</protein>
<reference evidence="6" key="1">
    <citation type="journal article" date="2023" name="Mol. Biol. Evol.">
        <title>Third-Generation Sequencing Reveals the Adaptive Role of the Epigenome in Three Deep-Sea Polychaetes.</title>
        <authorList>
            <person name="Perez M."/>
            <person name="Aroh O."/>
            <person name="Sun Y."/>
            <person name="Lan Y."/>
            <person name="Juniper S.K."/>
            <person name="Young C.R."/>
            <person name="Angers B."/>
            <person name="Qian P.Y."/>
        </authorList>
    </citation>
    <scope>NUCLEOTIDE SEQUENCE</scope>
    <source>
        <strain evidence="6">P08H-3</strain>
    </source>
</reference>
<feature type="transmembrane region" description="Helical" evidence="5">
    <location>
        <begin position="283"/>
        <end position="301"/>
    </location>
</feature>
<dbReference type="AlphaFoldDB" id="A0AAD9MY74"/>
<comment type="caution">
    <text evidence="6">The sequence shown here is derived from an EMBL/GenBank/DDBJ whole genome shotgun (WGS) entry which is preliminary data.</text>
</comment>